<name>A0A6J2VDR3_CHACN</name>
<dbReference type="AlphaFoldDB" id="A0A6J2VDR3"/>
<protein>
    <submittedName>
        <fullName evidence="3">Mannose-specific lectin-like</fullName>
    </submittedName>
</protein>
<dbReference type="GeneID" id="115811339"/>
<dbReference type="PROSITE" id="PS50927">
    <property type="entry name" value="BULB_LECTIN"/>
    <property type="match status" value="1"/>
</dbReference>
<evidence type="ECO:0000313" key="3">
    <source>
        <dbReference type="RefSeq" id="XP_030629356.1"/>
    </source>
</evidence>
<keyword evidence="2" id="KW-1185">Reference proteome</keyword>
<dbReference type="RefSeq" id="XP_030629356.1">
    <property type="nucleotide sequence ID" value="XM_030773496.1"/>
</dbReference>
<accession>A0A6J2VDR3</accession>
<proteinExistence type="predicted"/>
<dbReference type="InParanoid" id="A0A6J2VDR3"/>
<reference evidence="3" key="1">
    <citation type="submission" date="2025-08" db="UniProtKB">
        <authorList>
            <consortium name="RefSeq"/>
        </authorList>
    </citation>
    <scope>IDENTIFICATION</scope>
</reference>
<dbReference type="InterPro" id="IPR001480">
    <property type="entry name" value="Bulb-type_lectin_dom"/>
</dbReference>
<feature type="domain" description="Bulb-type lectin" evidence="1">
    <location>
        <begin position="3"/>
        <end position="115"/>
    </location>
</feature>
<dbReference type="OrthoDB" id="1884773at2759"/>
<evidence type="ECO:0000259" key="1">
    <source>
        <dbReference type="PROSITE" id="PS50927"/>
    </source>
</evidence>
<dbReference type="Gene3D" id="2.90.10.30">
    <property type="match status" value="1"/>
</dbReference>
<evidence type="ECO:0000313" key="2">
    <source>
        <dbReference type="Proteomes" id="UP000504632"/>
    </source>
</evidence>
<sequence>MSRNYMSREDALRKGDSLMSNNREYKAIFQEDGNFVIYGWKPLWASDTWGRQDAHSLRMQTDGNVVIYTKDGSPIWHTNTASSECCNTSHHFYLCDDGNLVLERDLKEVWNSASSKGHKG</sequence>
<dbReference type="InterPro" id="IPR036426">
    <property type="entry name" value="Bulb-type_lectin_dom_sf"/>
</dbReference>
<dbReference type="SMART" id="SM00108">
    <property type="entry name" value="B_lectin"/>
    <property type="match status" value="1"/>
</dbReference>
<dbReference type="Proteomes" id="UP000504632">
    <property type="component" value="Chromosome 5"/>
</dbReference>
<dbReference type="SUPFAM" id="SSF51110">
    <property type="entry name" value="alpha-D-mannose-specific plant lectins"/>
    <property type="match status" value="1"/>
</dbReference>
<gene>
    <name evidence="3" type="primary">LOC115811339</name>
</gene>
<organism evidence="2 3">
    <name type="scientific">Chanos chanos</name>
    <name type="common">Milkfish</name>
    <name type="synonym">Mugil chanos</name>
    <dbReference type="NCBI Taxonomy" id="29144"/>
    <lineage>
        <taxon>Eukaryota</taxon>
        <taxon>Metazoa</taxon>
        <taxon>Chordata</taxon>
        <taxon>Craniata</taxon>
        <taxon>Vertebrata</taxon>
        <taxon>Euteleostomi</taxon>
        <taxon>Actinopterygii</taxon>
        <taxon>Neopterygii</taxon>
        <taxon>Teleostei</taxon>
        <taxon>Ostariophysi</taxon>
        <taxon>Gonorynchiformes</taxon>
        <taxon>Chanidae</taxon>
        <taxon>Chanos</taxon>
    </lineage>
</organism>